<sequence>MNKKLIALAALLSCLALAGCAGAAPTRNPSFTTVAPAKPTPTSTSAQDAMPAASGIVSSVWVDVYPGTTVKGKHGCPCTLPNSPSELFPVGTPVLLLKVTMTGKWIPSQGNQDFQDVTGATLKGTQFDGRPEPAVLDTADGPAAAKAASLPWLPTGLFHGQSTWTIPNEKSRSFAVAYYVPAGVDQLELTVNIPSEGKANILTVPLPTSATRAANANGE</sequence>
<dbReference type="RefSeq" id="WP_185275404.1">
    <property type="nucleotide sequence ID" value="NZ_CP043641.1"/>
</dbReference>
<dbReference type="PROSITE" id="PS51257">
    <property type="entry name" value="PROKAR_LIPOPROTEIN"/>
    <property type="match status" value="1"/>
</dbReference>
<dbReference type="AlphaFoldDB" id="A0A7G6YBV7"/>
<evidence type="ECO:0008006" key="4">
    <source>
        <dbReference type="Google" id="ProtNLM"/>
    </source>
</evidence>
<reference evidence="3" key="1">
    <citation type="submission" date="2019-09" db="EMBL/GenBank/DDBJ databases">
        <title>Antimicrobial potential of Antarctic Bacteria.</title>
        <authorList>
            <person name="Benaud N."/>
            <person name="Edwards R.J."/>
            <person name="Ferrari B.C."/>
        </authorList>
    </citation>
    <scope>NUCLEOTIDE SEQUENCE [LARGE SCALE GENOMIC DNA]</scope>
    <source>
        <strain evidence="3">INR9</strain>
    </source>
</reference>
<name>A0A7G6YBV7_9MICO</name>
<dbReference type="KEGG" id="lse:F1C12_13110"/>
<dbReference type="EMBL" id="CP043641">
    <property type="protein sequence ID" value="QNE35972.1"/>
    <property type="molecule type" value="Genomic_DNA"/>
</dbReference>
<evidence type="ECO:0000256" key="1">
    <source>
        <dbReference type="SAM" id="SignalP"/>
    </source>
</evidence>
<evidence type="ECO:0000313" key="2">
    <source>
        <dbReference type="EMBL" id="QNE35972.1"/>
    </source>
</evidence>
<dbReference type="Proteomes" id="UP000515511">
    <property type="component" value="Chromosome"/>
</dbReference>
<gene>
    <name evidence="2" type="ORF">F1C12_13110</name>
</gene>
<feature type="chain" id="PRO_5028799822" description="DUF4232 domain-containing protein" evidence="1">
    <location>
        <begin position="24"/>
        <end position="219"/>
    </location>
</feature>
<evidence type="ECO:0000313" key="3">
    <source>
        <dbReference type="Proteomes" id="UP000515511"/>
    </source>
</evidence>
<protein>
    <recommendedName>
        <fullName evidence="4">DUF4232 domain-containing protein</fullName>
    </recommendedName>
</protein>
<feature type="signal peptide" evidence="1">
    <location>
        <begin position="1"/>
        <end position="23"/>
    </location>
</feature>
<proteinExistence type="predicted"/>
<accession>A0A7G6YBV7</accession>
<organism evidence="2 3">
    <name type="scientific">Leifsonia shinshuensis</name>
    <dbReference type="NCBI Taxonomy" id="150026"/>
    <lineage>
        <taxon>Bacteria</taxon>
        <taxon>Bacillati</taxon>
        <taxon>Actinomycetota</taxon>
        <taxon>Actinomycetes</taxon>
        <taxon>Micrococcales</taxon>
        <taxon>Microbacteriaceae</taxon>
        <taxon>Leifsonia</taxon>
    </lineage>
</organism>
<keyword evidence="1" id="KW-0732">Signal</keyword>